<dbReference type="PANTHER" id="PTHR40056">
    <property type="entry name" value="HYPOTHETICAL CYTOSOLIC PROTEIN"/>
    <property type="match status" value="1"/>
</dbReference>
<dbReference type="OrthoDB" id="3191472at2"/>
<organism evidence="1 2">
    <name type="scientific">Aerococcus agrisoli</name>
    <dbReference type="NCBI Taxonomy" id="2487350"/>
    <lineage>
        <taxon>Bacteria</taxon>
        <taxon>Bacillati</taxon>
        <taxon>Bacillota</taxon>
        <taxon>Bacilli</taxon>
        <taxon>Lactobacillales</taxon>
        <taxon>Aerococcaceae</taxon>
        <taxon>Aerococcus</taxon>
    </lineage>
</organism>
<evidence type="ECO:0000313" key="1">
    <source>
        <dbReference type="EMBL" id="RPA57037.1"/>
    </source>
</evidence>
<dbReference type="Proteomes" id="UP000273977">
    <property type="component" value="Unassembled WGS sequence"/>
</dbReference>
<keyword evidence="2" id="KW-1185">Reference proteome</keyword>
<protein>
    <submittedName>
        <fullName evidence="1">DUF1836 domain-containing protein</fullName>
    </submittedName>
</protein>
<reference evidence="1 2" key="1">
    <citation type="submission" date="2018-11" db="EMBL/GenBank/DDBJ databases">
        <title>Aerococcus sp. SJQ22, whole genome shotgun sequence.</title>
        <authorList>
            <person name="Sun L."/>
            <person name="Gao X."/>
            <person name="Chen W."/>
            <person name="Huang K."/>
        </authorList>
    </citation>
    <scope>NUCLEOTIDE SEQUENCE [LARGE SCALE GENOMIC DNA]</scope>
    <source>
        <strain evidence="1 2">SJQ22</strain>
    </source>
</reference>
<dbReference type="RefSeq" id="WP_123781113.1">
    <property type="nucleotide sequence ID" value="NZ_RKMG01000033.1"/>
</dbReference>
<accession>A0A3N4G6K5</accession>
<name>A0A3N4G6K5_9LACT</name>
<comment type="caution">
    <text evidence="1">The sequence shown here is derived from an EMBL/GenBank/DDBJ whole genome shotgun (WGS) entry which is preliminary data.</text>
</comment>
<dbReference type="PANTHER" id="PTHR40056:SF1">
    <property type="entry name" value="DUF1836 DOMAIN-CONTAINING PROTEIN"/>
    <property type="match status" value="1"/>
</dbReference>
<proteinExistence type="predicted"/>
<dbReference type="AlphaFoldDB" id="A0A3N4G6K5"/>
<sequence>MEKQEAYEKWVKSLDEVRMPRWEEITEIPLYMDQLIAVVTKYLEPFQVFSDDKIPVTSSMVNNYVKLNLIPKPIKRHYNKRHIAYLIVITLFKEVISIQDIRRVLIFLANSQGNSNAYNQFCELLEKTIKHSGNVYLNKIDDYENNLNYNSKDDYDRYIIFLACEMITNLLFAKKFIDLIEQENTENTENTENV</sequence>
<dbReference type="Pfam" id="PF08876">
    <property type="entry name" value="DUF1836"/>
    <property type="match status" value="1"/>
</dbReference>
<dbReference type="InterPro" id="IPR014975">
    <property type="entry name" value="DUF1836"/>
</dbReference>
<dbReference type="EMBL" id="RKMG01000033">
    <property type="protein sequence ID" value="RPA57037.1"/>
    <property type="molecule type" value="Genomic_DNA"/>
</dbReference>
<gene>
    <name evidence="1" type="ORF">EF384_08435</name>
</gene>
<evidence type="ECO:0000313" key="2">
    <source>
        <dbReference type="Proteomes" id="UP000273977"/>
    </source>
</evidence>